<sequence>MLRLRVCRDWVLAGLLGFTLCVAAPDRAIAQGPADRQDVGPWGVATGAEGFPAFPFFFPKLKQAGVGWLRGFYEWQTIQPRQDVWQFALPDHLVQSARNNHIRLSGVLGYFAPWASADGGTRKFPIKNIQFWRDYVASLVGRYHNDIKSWEVWNEFNGSFAENGTAADYAELVREASITAKRIDPTVKIGMSVASFDVGFLDAAIKAGAAGHFDFVCVHPYEKLANLAEGREADFLAMAGTLRKMLAANHQAGELPLWITEIGSIAPTTKSDRGDRVQAIALVKAYVLAIASGFQRVFWFEARGPSYGEKGDFGLLRPDMTSRPAYDALATLTKVLGPDPEPRGWLSLSNHGYGFVFDGPSGAVMAAWAPPDTPVDVRFTNDVQVHDFTRGPAILGAGTSLTLGTAPVLIAGLPDALTEQARNNIDKPFPWSGQFARQHVVSTKLGVVNLDEGVRQVHQSTTVAGDGWRRPEFSAPDHEGHYIYFSVDPQFASIGTTMLEITASVRRVTPDQAAGMNLEYESQKGYVVAPYATIPAGDGWHDLTWKIKDANFVGTWGWNFRLNAISSPYEFLVRSVAVKKSG</sequence>
<dbReference type="AlphaFoldDB" id="A0AAX3DUI2"/>
<evidence type="ECO:0000313" key="2">
    <source>
        <dbReference type="EMBL" id="UYO38484.1"/>
    </source>
</evidence>
<protein>
    <submittedName>
        <fullName evidence="2">Glycosyl hydrolase</fullName>
    </submittedName>
</protein>
<dbReference type="SUPFAM" id="SSF51445">
    <property type="entry name" value="(Trans)glycosidases"/>
    <property type="match status" value="1"/>
</dbReference>
<evidence type="ECO:0000256" key="1">
    <source>
        <dbReference type="SAM" id="SignalP"/>
    </source>
</evidence>
<dbReference type="InterPro" id="IPR051923">
    <property type="entry name" value="Glycosyl_Hydrolase_39"/>
</dbReference>
<evidence type="ECO:0000313" key="3">
    <source>
        <dbReference type="Proteomes" id="UP001163166"/>
    </source>
</evidence>
<proteinExistence type="predicted"/>
<keyword evidence="2" id="KW-0378">Hydrolase</keyword>
<dbReference type="GO" id="GO:0004553">
    <property type="term" value="F:hydrolase activity, hydrolyzing O-glycosyl compounds"/>
    <property type="evidence" value="ECO:0007669"/>
    <property type="project" value="TreeGrafter"/>
</dbReference>
<dbReference type="PANTHER" id="PTHR12631:SF10">
    <property type="entry name" value="BETA-XYLOSIDASE-LIKE PROTEIN-RELATED"/>
    <property type="match status" value="1"/>
</dbReference>
<gene>
    <name evidence="2" type="ORF">KQX62_17385</name>
</gene>
<dbReference type="RefSeq" id="WP_264074015.1">
    <property type="nucleotide sequence ID" value="NZ_CP076676.1"/>
</dbReference>
<reference evidence="2" key="1">
    <citation type="journal article" date="2022" name="Biol. Control">
        <title>In silico genomic analysis of Rhodopseudomonas palustris strains revealed potential biocontrol agents and crop yield enhancers.</title>
        <authorList>
            <person name="Surachat K."/>
            <person name="Kantachote D."/>
            <person name="Deachamag P."/>
            <person name="Wonglapsuwan M."/>
        </authorList>
    </citation>
    <scope>NUCLEOTIDE SEQUENCE</scope>
    <source>
        <strain evidence="2">TLS06</strain>
    </source>
</reference>
<feature type="chain" id="PRO_5043971088" evidence="1">
    <location>
        <begin position="24"/>
        <end position="582"/>
    </location>
</feature>
<name>A0AAX3DUI2_RHOPL</name>
<dbReference type="Gene3D" id="3.20.20.80">
    <property type="entry name" value="Glycosidases"/>
    <property type="match status" value="1"/>
</dbReference>
<dbReference type="InterPro" id="IPR017853">
    <property type="entry name" value="GH"/>
</dbReference>
<feature type="signal peptide" evidence="1">
    <location>
        <begin position="1"/>
        <end position="23"/>
    </location>
</feature>
<accession>A0AAX3DUI2</accession>
<dbReference type="PANTHER" id="PTHR12631">
    <property type="entry name" value="ALPHA-L-IDURONIDASE"/>
    <property type="match status" value="1"/>
</dbReference>
<organism evidence="2 3">
    <name type="scientific">Rhodopseudomonas palustris</name>
    <dbReference type="NCBI Taxonomy" id="1076"/>
    <lineage>
        <taxon>Bacteria</taxon>
        <taxon>Pseudomonadati</taxon>
        <taxon>Pseudomonadota</taxon>
        <taxon>Alphaproteobacteria</taxon>
        <taxon>Hyphomicrobiales</taxon>
        <taxon>Nitrobacteraceae</taxon>
        <taxon>Rhodopseudomonas</taxon>
    </lineage>
</organism>
<keyword evidence="1" id="KW-0732">Signal</keyword>
<dbReference type="EMBL" id="CP076676">
    <property type="protein sequence ID" value="UYO38484.1"/>
    <property type="molecule type" value="Genomic_DNA"/>
</dbReference>
<dbReference type="Proteomes" id="UP001163166">
    <property type="component" value="Chromosome"/>
</dbReference>